<accession>A0A895XN52</accession>
<dbReference type="Gene3D" id="3.40.50.300">
    <property type="entry name" value="P-loop containing nucleotide triphosphate hydrolases"/>
    <property type="match status" value="1"/>
</dbReference>
<keyword evidence="1" id="KW-0472">Membrane</keyword>
<keyword evidence="4" id="KW-1185">Reference proteome</keyword>
<dbReference type="PANTHER" id="PTHR43681:SF1">
    <property type="entry name" value="SARCALUMENIN"/>
    <property type="match status" value="1"/>
</dbReference>
<feature type="transmembrane region" description="Helical" evidence="1">
    <location>
        <begin position="484"/>
        <end position="506"/>
    </location>
</feature>
<dbReference type="Proteomes" id="UP000662939">
    <property type="component" value="Chromosome"/>
</dbReference>
<dbReference type="InterPro" id="IPR051943">
    <property type="entry name" value="TRAFAC_Dynamin-like_GTPase"/>
</dbReference>
<protein>
    <submittedName>
        <fullName evidence="3">Dynamin family protein</fullName>
    </submittedName>
</protein>
<feature type="transmembrane region" description="Helical" evidence="1">
    <location>
        <begin position="452"/>
        <end position="478"/>
    </location>
</feature>
<name>A0A895XN52_9ACTN</name>
<organism evidence="3 4">
    <name type="scientific">Natronoglycomyces albus</name>
    <dbReference type="NCBI Taxonomy" id="2811108"/>
    <lineage>
        <taxon>Bacteria</taxon>
        <taxon>Bacillati</taxon>
        <taxon>Actinomycetota</taxon>
        <taxon>Actinomycetes</taxon>
        <taxon>Glycomycetales</taxon>
        <taxon>Glycomycetaceae</taxon>
        <taxon>Natronoglycomyces</taxon>
    </lineage>
</organism>
<dbReference type="PANTHER" id="PTHR43681">
    <property type="entry name" value="TRANSMEMBRANE GTPASE FZO"/>
    <property type="match status" value="1"/>
</dbReference>
<dbReference type="SUPFAM" id="SSF52540">
    <property type="entry name" value="P-loop containing nucleoside triphosphate hydrolases"/>
    <property type="match status" value="1"/>
</dbReference>
<evidence type="ECO:0000313" key="4">
    <source>
        <dbReference type="Proteomes" id="UP000662939"/>
    </source>
</evidence>
<gene>
    <name evidence="3" type="ORF">JQS30_07815</name>
</gene>
<feature type="domain" description="Dynamin N-terminal" evidence="2">
    <location>
        <begin position="50"/>
        <end position="203"/>
    </location>
</feature>
<dbReference type="AlphaFoldDB" id="A0A895XN52"/>
<dbReference type="InterPro" id="IPR027417">
    <property type="entry name" value="P-loop_NTPase"/>
</dbReference>
<keyword evidence="1" id="KW-0812">Transmembrane</keyword>
<proteinExistence type="predicted"/>
<evidence type="ECO:0000313" key="3">
    <source>
        <dbReference type="EMBL" id="QSB06784.1"/>
    </source>
</evidence>
<dbReference type="EMBL" id="CP070496">
    <property type="protein sequence ID" value="QSB06784.1"/>
    <property type="molecule type" value="Genomic_DNA"/>
</dbReference>
<sequence length="619" mass="66428">MSTASAHGSDITHLCRKAAQAARQSLRTIDPTAAASIDQLAQSTHGEASIVVVGETKRGKSSLINALLAAPGLSPVDVRTATSTYIEFVHGPTLAAQAWQPGHDQPIAVPIEDIPNWASALGQLPEGIAPPRRMRISHPAGLLKHIRLIDTPGTGGLDPDHAHIALEAAASATCLLMVTDASTPMTATELAFLVEASRRVNHVVFATTKIDAYPGWHTIATENKNLLAAHASRFRTAAHYPVSALLAQQAHHYEGDLKHTLITQSGLGELQRALLAAASASTALAEANVVRAARSEFARLATEAGEEMADWDPDPEVVSRLREEKKLLAQRKNSESRSANLALRTETARARLEVGSRLKGHLKELEESLLTDTERASKSDLEALPQKLDVALQVISSRLSQELHERFMLLAHRVLSELLTESELDRATRSIHTQLTATSPSRRRREANADSALLIASTAGVAFLAGRAATAGAGALGLGALGTVATAALSATGIGIGVAAGAFLLYRRKITGDRQAAARWVRDVLVDARIALQEEVAYRFTEIEYVFTTALDEALRRRGEAIDARISTAEAAAVADKDLRAKKKDQLKRRRDAMSQKVRQLDEVLAKTRTITPQGAFHG</sequence>
<evidence type="ECO:0000256" key="1">
    <source>
        <dbReference type="SAM" id="Phobius"/>
    </source>
</evidence>
<evidence type="ECO:0000259" key="2">
    <source>
        <dbReference type="Pfam" id="PF00350"/>
    </source>
</evidence>
<dbReference type="KEGG" id="nav:JQS30_07815"/>
<dbReference type="Pfam" id="PF00350">
    <property type="entry name" value="Dynamin_N"/>
    <property type="match status" value="1"/>
</dbReference>
<dbReference type="InterPro" id="IPR045063">
    <property type="entry name" value="Dynamin_N"/>
</dbReference>
<reference evidence="3" key="1">
    <citation type="submission" date="2021-02" db="EMBL/GenBank/DDBJ databases">
        <title>Natronoglycomyces albus gen. nov., sp. nov, a haloalkaliphilic actinobacterium from a soda solonchak soil.</title>
        <authorList>
            <person name="Sorokin D.Y."/>
            <person name="Khijniak T.V."/>
            <person name="Zakharycheva A.P."/>
            <person name="Boueva O.V."/>
            <person name="Ariskina E.V."/>
            <person name="Hahnke R.L."/>
            <person name="Bunk B."/>
            <person name="Sproer C."/>
            <person name="Schumann P."/>
            <person name="Evtushenko L.I."/>
            <person name="Kublanov I.V."/>
        </authorList>
    </citation>
    <scope>NUCLEOTIDE SEQUENCE</scope>
    <source>
        <strain evidence="3">DSM 106290</strain>
    </source>
</reference>
<keyword evidence="1" id="KW-1133">Transmembrane helix</keyword>
<dbReference type="RefSeq" id="WP_213172791.1">
    <property type="nucleotide sequence ID" value="NZ_CP070496.1"/>
</dbReference>